<evidence type="ECO:0000313" key="3">
    <source>
        <dbReference type="Proteomes" id="UP000332933"/>
    </source>
</evidence>
<sequence>MPRVRFPDGALFYHFVQQSTWNVTHKLPMVYYTRSSRVYACTLFYFPRESIPQLHVPVHEANPPPSWHLRTRAWRRLGSTRHTGSVTAASVAADINTILALGFTRVRTVRTLVGQVDIGAMLAKAGLKLALGIPFPTPDLDARIAVAVATANQVKSPVIYLFAGPMLALPTNVSDLMRAIDQLKRRVPPTVNVGTVARVNDMTDLRLAQLWPKCHVVGLSIPF</sequence>
<protein>
    <submittedName>
        <fullName evidence="2">Aste57867_3828 protein</fullName>
    </submittedName>
</protein>
<reference evidence="1" key="2">
    <citation type="submission" date="2019-06" db="EMBL/GenBank/DDBJ databases">
        <title>Genomics analysis of Aphanomyces spp. identifies a new class of oomycete effector associated with host adaptation.</title>
        <authorList>
            <person name="Gaulin E."/>
        </authorList>
    </citation>
    <scope>NUCLEOTIDE SEQUENCE</scope>
    <source>
        <strain evidence="1">CBS 578.67</strain>
    </source>
</reference>
<reference evidence="2 3" key="1">
    <citation type="submission" date="2019-03" db="EMBL/GenBank/DDBJ databases">
        <authorList>
            <person name="Gaulin E."/>
            <person name="Dumas B."/>
        </authorList>
    </citation>
    <scope>NUCLEOTIDE SEQUENCE [LARGE SCALE GENOMIC DNA]</scope>
    <source>
        <strain evidence="2">CBS 568.67</strain>
    </source>
</reference>
<evidence type="ECO:0000313" key="2">
    <source>
        <dbReference type="EMBL" id="VFT80976.1"/>
    </source>
</evidence>
<organism evidence="2 3">
    <name type="scientific">Aphanomyces stellatus</name>
    <dbReference type="NCBI Taxonomy" id="120398"/>
    <lineage>
        <taxon>Eukaryota</taxon>
        <taxon>Sar</taxon>
        <taxon>Stramenopiles</taxon>
        <taxon>Oomycota</taxon>
        <taxon>Saprolegniomycetes</taxon>
        <taxon>Saprolegniales</taxon>
        <taxon>Verrucalvaceae</taxon>
        <taxon>Aphanomyces</taxon>
    </lineage>
</organism>
<proteinExistence type="predicted"/>
<dbReference type="EMBL" id="CAADRA010000762">
    <property type="protein sequence ID" value="VFT80976.1"/>
    <property type="molecule type" value="Genomic_DNA"/>
</dbReference>
<dbReference type="EMBL" id="VJMH01000762">
    <property type="protein sequence ID" value="KAF0714530.1"/>
    <property type="molecule type" value="Genomic_DNA"/>
</dbReference>
<name>A0A485KBI4_9STRA</name>
<accession>A0A485KBI4</accession>
<evidence type="ECO:0000313" key="1">
    <source>
        <dbReference type="EMBL" id="KAF0714530.1"/>
    </source>
</evidence>
<dbReference type="Proteomes" id="UP000332933">
    <property type="component" value="Unassembled WGS sequence"/>
</dbReference>
<keyword evidence="3" id="KW-1185">Reference proteome</keyword>
<gene>
    <name evidence="2" type="primary">Aste57867_3828</name>
    <name evidence="1" type="ORF">As57867_003817</name>
    <name evidence="2" type="ORF">ASTE57867_3828</name>
</gene>
<dbReference type="AlphaFoldDB" id="A0A485KBI4"/>